<comment type="caution">
    <text evidence="2">The sequence shown here is derived from an EMBL/GenBank/DDBJ whole genome shotgun (WGS) entry which is preliminary data.</text>
</comment>
<dbReference type="PANTHER" id="PTHR33221:SF5">
    <property type="entry name" value="HTH-TYPE TRANSCRIPTIONAL REGULATOR ISCR"/>
    <property type="match status" value="1"/>
</dbReference>
<dbReference type="AlphaFoldDB" id="A0A926F293"/>
<dbReference type="RefSeq" id="WP_249323514.1">
    <property type="nucleotide sequence ID" value="NZ_JACRTK010000002.1"/>
</dbReference>
<evidence type="ECO:0000256" key="1">
    <source>
        <dbReference type="ARBA" id="ARBA00023125"/>
    </source>
</evidence>
<dbReference type="InterPro" id="IPR000944">
    <property type="entry name" value="Tscrpt_reg_Rrf2"/>
</dbReference>
<protein>
    <submittedName>
        <fullName evidence="2">Rrf2 family transcriptional regulator</fullName>
    </submittedName>
</protein>
<dbReference type="PROSITE" id="PS51197">
    <property type="entry name" value="HTH_RRF2_2"/>
    <property type="match status" value="1"/>
</dbReference>
<dbReference type="GO" id="GO:0003700">
    <property type="term" value="F:DNA-binding transcription factor activity"/>
    <property type="evidence" value="ECO:0007669"/>
    <property type="project" value="TreeGrafter"/>
</dbReference>
<reference evidence="2 3" key="1">
    <citation type="submission" date="2020-08" db="EMBL/GenBank/DDBJ databases">
        <title>Genome public.</title>
        <authorList>
            <person name="Liu C."/>
            <person name="Sun Q."/>
        </authorList>
    </citation>
    <scope>NUCLEOTIDE SEQUENCE [LARGE SCALE GENOMIC DNA]</scope>
    <source>
        <strain evidence="2 3">NSJ-26</strain>
    </source>
</reference>
<organism evidence="2 3">
    <name type="scientific">Wansuia hejianensis</name>
    <dbReference type="NCBI Taxonomy" id="2763667"/>
    <lineage>
        <taxon>Bacteria</taxon>
        <taxon>Bacillati</taxon>
        <taxon>Bacillota</taxon>
        <taxon>Clostridia</taxon>
        <taxon>Lachnospirales</taxon>
        <taxon>Lachnospiraceae</taxon>
        <taxon>Wansuia</taxon>
    </lineage>
</organism>
<keyword evidence="1" id="KW-0238">DNA-binding</keyword>
<dbReference type="PROSITE" id="PS01332">
    <property type="entry name" value="HTH_RRF2_1"/>
    <property type="match status" value="1"/>
</dbReference>
<sequence length="142" mass="15720">MRLSTKGRYGLMAMFELALEYGNGPIPLRNIAEKQDLSDSYLEQLFSNLRKDGLINSVRGAQGGYFLADKPSCITVGQILRSLEGDLSPADCAGDESVDCIKEDNCATKLVLIKIKDSIDDVIDSITLEDMIKDLERLKMNK</sequence>
<dbReference type="GO" id="GO:0003677">
    <property type="term" value="F:DNA binding"/>
    <property type="evidence" value="ECO:0007669"/>
    <property type="project" value="UniProtKB-KW"/>
</dbReference>
<accession>A0A926F293</accession>
<name>A0A926F293_9FIRM</name>
<dbReference type="NCBIfam" id="TIGR00738">
    <property type="entry name" value="rrf2_super"/>
    <property type="match status" value="1"/>
</dbReference>
<evidence type="ECO:0000313" key="3">
    <source>
        <dbReference type="Proteomes" id="UP000601522"/>
    </source>
</evidence>
<dbReference type="InterPro" id="IPR030489">
    <property type="entry name" value="TR_Rrf2-type_CS"/>
</dbReference>
<gene>
    <name evidence="2" type="ORF">H8689_05965</name>
</gene>
<evidence type="ECO:0000313" key="2">
    <source>
        <dbReference type="EMBL" id="MBC8590677.1"/>
    </source>
</evidence>
<dbReference type="EMBL" id="JACRTK010000002">
    <property type="protein sequence ID" value="MBC8590677.1"/>
    <property type="molecule type" value="Genomic_DNA"/>
</dbReference>
<dbReference type="Pfam" id="PF02082">
    <property type="entry name" value="Rrf2"/>
    <property type="match status" value="1"/>
</dbReference>
<dbReference type="Proteomes" id="UP000601522">
    <property type="component" value="Unassembled WGS sequence"/>
</dbReference>
<dbReference type="InterPro" id="IPR036390">
    <property type="entry name" value="WH_DNA-bd_sf"/>
</dbReference>
<dbReference type="SUPFAM" id="SSF46785">
    <property type="entry name" value="Winged helix' DNA-binding domain"/>
    <property type="match status" value="1"/>
</dbReference>
<proteinExistence type="predicted"/>
<dbReference type="InterPro" id="IPR036388">
    <property type="entry name" value="WH-like_DNA-bd_sf"/>
</dbReference>
<dbReference type="Gene3D" id="1.10.10.10">
    <property type="entry name" value="Winged helix-like DNA-binding domain superfamily/Winged helix DNA-binding domain"/>
    <property type="match status" value="1"/>
</dbReference>
<keyword evidence="3" id="KW-1185">Reference proteome</keyword>
<dbReference type="PANTHER" id="PTHR33221">
    <property type="entry name" value="WINGED HELIX-TURN-HELIX TRANSCRIPTIONAL REGULATOR, RRF2 FAMILY"/>
    <property type="match status" value="1"/>
</dbReference>
<dbReference type="GO" id="GO:0005829">
    <property type="term" value="C:cytosol"/>
    <property type="evidence" value="ECO:0007669"/>
    <property type="project" value="TreeGrafter"/>
</dbReference>